<dbReference type="RefSeq" id="WP_213009245.1">
    <property type="nucleotide sequence ID" value="NZ_BOQN01000066.1"/>
</dbReference>
<evidence type="ECO:0000256" key="2">
    <source>
        <dbReference type="ARBA" id="ARBA00008854"/>
    </source>
</evidence>
<evidence type="ECO:0000313" key="7">
    <source>
        <dbReference type="EMBL" id="GIM93425.1"/>
    </source>
</evidence>
<comment type="similarity">
    <text evidence="2">Belongs to the LemA family.</text>
</comment>
<feature type="transmembrane region" description="Helical" evidence="6">
    <location>
        <begin position="6"/>
        <end position="27"/>
    </location>
</feature>
<dbReference type="Pfam" id="PF04011">
    <property type="entry name" value="LemA"/>
    <property type="match status" value="1"/>
</dbReference>
<evidence type="ECO:0000256" key="1">
    <source>
        <dbReference type="ARBA" id="ARBA00004167"/>
    </source>
</evidence>
<evidence type="ECO:0000313" key="8">
    <source>
        <dbReference type="Proteomes" id="UP000677082"/>
    </source>
</evidence>
<accession>A0A919W5S5</accession>
<name>A0A919W5S5_9ACTN</name>
<proteinExistence type="inferred from homology"/>
<keyword evidence="4 6" id="KW-1133">Transmembrane helix</keyword>
<dbReference type="GO" id="GO:0016020">
    <property type="term" value="C:membrane"/>
    <property type="evidence" value="ECO:0007669"/>
    <property type="project" value="UniProtKB-SubCell"/>
</dbReference>
<dbReference type="Proteomes" id="UP000677082">
    <property type="component" value="Unassembled WGS sequence"/>
</dbReference>
<dbReference type="AlphaFoldDB" id="A0A919W5S5"/>
<dbReference type="SUPFAM" id="SSF140478">
    <property type="entry name" value="LemA-like"/>
    <property type="match status" value="1"/>
</dbReference>
<evidence type="ECO:0000256" key="6">
    <source>
        <dbReference type="SAM" id="Phobius"/>
    </source>
</evidence>
<gene>
    <name evidence="7" type="ORF">Ato02nite_052180</name>
</gene>
<comment type="subcellular location">
    <subcellularLocation>
        <location evidence="1">Membrane</location>
        <topology evidence="1">Single-pass membrane protein</topology>
    </subcellularLocation>
</comment>
<organism evidence="7 8">
    <name type="scientific">Paractinoplanes toevensis</name>
    <dbReference type="NCBI Taxonomy" id="571911"/>
    <lineage>
        <taxon>Bacteria</taxon>
        <taxon>Bacillati</taxon>
        <taxon>Actinomycetota</taxon>
        <taxon>Actinomycetes</taxon>
        <taxon>Micromonosporales</taxon>
        <taxon>Micromonosporaceae</taxon>
        <taxon>Paractinoplanes</taxon>
    </lineage>
</organism>
<evidence type="ECO:0000256" key="4">
    <source>
        <dbReference type="ARBA" id="ARBA00022989"/>
    </source>
</evidence>
<dbReference type="InterPro" id="IPR023353">
    <property type="entry name" value="LemA-like_dom_sf"/>
</dbReference>
<keyword evidence="3 6" id="KW-0812">Transmembrane</keyword>
<dbReference type="Gene3D" id="1.20.1440.20">
    <property type="entry name" value="LemA-like domain"/>
    <property type="match status" value="1"/>
</dbReference>
<evidence type="ECO:0000256" key="3">
    <source>
        <dbReference type="ARBA" id="ARBA00022692"/>
    </source>
</evidence>
<keyword evidence="5 6" id="KW-0472">Membrane</keyword>
<sequence>MTGGTITAVGGGVGCALLIVLVAVLAATNNRLARLRNSADTTWAQINVQLTRRYDLIPDLVDTVQRYIAHERQTLTEVMAARGAAMAAAQNGGLARRAEAEGELTRALGRLLAVAETYPDLRNNQHFVTLQVELTNTEDRAAYAQQAFNAAVQSYNSAVRPLPGFRARDYFQSAKGERGPVHARF</sequence>
<keyword evidence="8" id="KW-1185">Reference proteome</keyword>
<comment type="caution">
    <text evidence="7">The sequence shown here is derived from an EMBL/GenBank/DDBJ whole genome shotgun (WGS) entry which is preliminary data.</text>
</comment>
<dbReference type="EMBL" id="BOQN01000066">
    <property type="protein sequence ID" value="GIM93425.1"/>
    <property type="molecule type" value="Genomic_DNA"/>
</dbReference>
<dbReference type="PANTHER" id="PTHR34478:SF2">
    <property type="entry name" value="MEMBRANE PROTEIN"/>
    <property type="match status" value="1"/>
</dbReference>
<evidence type="ECO:0000256" key="5">
    <source>
        <dbReference type="ARBA" id="ARBA00023136"/>
    </source>
</evidence>
<protein>
    <submittedName>
        <fullName evidence="7">LemA family protein</fullName>
    </submittedName>
</protein>
<reference evidence="7 8" key="1">
    <citation type="submission" date="2021-03" db="EMBL/GenBank/DDBJ databases">
        <title>Whole genome shotgun sequence of Actinoplanes toevensis NBRC 105298.</title>
        <authorList>
            <person name="Komaki H."/>
            <person name="Tamura T."/>
        </authorList>
    </citation>
    <scope>NUCLEOTIDE SEQUENCE [LARGE SCALE GENOMIC DNA]</scope>
    <source>
        <strain evidence="7 8">NBRC 105298</strain>
    </source>
</reference>
<dbReference type="InterPro" id="IPR007156">
    <property type="entry name" value="MamQ_LemA"/>
</dbReference>
<dbReference type="PANTHER" id="PTHR34478">
    <property type="entry name" value="PROTEIN LEMA"/>
    <property type="match status" value="1"/>
</dbReference>